<dbReference type="Proteomes" id="UP000828048">
    <property type="component" value="Chromosome 7"/>
</dbReference>
<proteinExistence type="predicted"/>
<evidence type="ECO:0000313" key="1">
    <source>
        <dbReference type="EMBL" id="KAH7849205.1"/>
    </source>
</evidence>
<name>A0ACB7Y6K0_9ERIC</name>
<reference evidence="1 2" key="1">
    <citation type="journal article" date="2021" name="Hortic Res">
        <title>High-quality reference genome and annotation aids understanding of berry development for evergreen blueberry (Vaccinium darrowii).</title>
        <authorList>
            <person name="Yu J."/>
            <person name="Hulse-Kemp A.M."/>
            <person name="Babiker E."/>
            <person name="Staton M."/>
        </authorList>
    </citation>
    <scope>NUCLEOTIDE SEQUENCE [LARGE SCALE GENOMIC DNA]</scope>
    <source>
        <strain evidence="2">cv. NJ 8807/NJ 8810</strain>
        <tissue evidence="1">Young leaf</tissue>
    </source>
</reference>
<accession>A0ACB7Y6K0</accession>
<evidence type="ECO:0000313" key="2">
    <source>
        <dbReference type="Proteomes" id="UP000828048"/>
    </source>
</evidence>
<dbReference type="EMBL" id="CM037157">
    <property type="protein sequence ID" value="KAH7849205.1"/>
    <property type="molecule type" value="Genomic_DNA"/>
</dbReference>
<gene>
    <name evidence="1" type="ORF">Vadar_014534</name>
</gene>
<comment type="caution">
    <text evidence="1">The sequence shown here is derived from an EMBL/GenBank/DDBJ whole genome shotgun (WGS) entry which is preliminary data.</text>
</comment>
<organism evidence="1 2">
    <name type="scientific">Vaccinium darrowii</name>
    <dbReference type="NCBI Taxonomy" id="229202"/>
    <lineage>
        <taxon>Eukaryota</taxon>
        <taxon>Viridiplantae</taxon>
        <taxon>Streptophyta</taxon>
        <taxon>Embryophyta</taxon>
        <taxon>Tracheophyta</taxon>
        <taxon>Spermatophyta</taxon>
        <taxon>Magnoliopsida</taxon>
        <taxon>eudicotyledons</taxon>
        <taxon>Gunneridae</taxon>
        <taxon>Pentapetalae</taxon>
        <taxon>asterids</taxon>
        <taxon>Ericales</taxon>
        <taxon>Ericaceae</taxon>
        <taxon>Vaccinioideae</taxon>
        <taxon>Vaccinieae</taxon>
        <taxon>Vaccinium</taxon>
    </lineage>
</organism>
<protein>
    <submittedName>
        <fullName evidence="1">Uncharacterized protein</fullName>
    </submittedName>
</protein>
<keyword evidence="2" id="KW-1185">Reference proteome</keyword>
<sequence>MGSKPKPPSRLEEKTPERKKNKKGGHFMDKVEQARKEASEDATRESLIAISYRLPEKKDLAPEHKPENLNKSEDLVNGKIKGDGEEKYRSKLISISYSESPDTKSVPVAPGEIKG</sequence>